<feature type="compositionally biased region" description="Polar residues" evidence="1">
    <location>
        <begin position="511"/>
        <end position="524"/>
    </location>
</feature>
<feature type="compositionally biased region" description="Polar residues" evidence="1">
    <location>
        <begin position="460"/>
        <end position="469"/>
    </location>
</feature>
<dbReference type="AlphaFoldDB" id="A0A2A6D242"/>
<name>A0A2A6D242_PRIPA</name>
<feature type="compositionally biased region" description="Polar residues" evidence="1">
    <location>
        <begin position="615"/>
        <end position="636"/>
    </location>
</feature>
<reference evidence="3" key="1">
    <citation type="journal article" date="2008" name="Nat. Genet.">
        <title>The Pristionchus pacificus genome provides a unique perspective on nematode lifestyle and parasitism.</title>
        <authorList>
            <person name="Dieterich C."/>
            <person name="Clifton S.W."/>
            <person name="Schuster L.N."/>
            <person name="Chinwalla A."/>
            <person name="Delehaunty K."/>
            <person name="Dinkelacker I."/>
            <person name="Fulton L."/>
            <person name="Fulton R."/>
            <person name="Godfrey J."/>
            <person name="Minx P."/>
            <person name="Mitreva M."/>
            <person name="Roeseler W."/>
            <person name="Tian H."/>
            <person name="Witte H."/>
            <person name="Yang S.P."/>
            <person name="Wilson R.K."/>
            <person name="Sommer R.J."/>
        </authorList>
    </citation>
    <scope>NUCLEOTIDE SEQUENCE [LARGE SCALE GENOMIC DNA]</scope>
    <source>
        <strain evidence="3">PS312</strain>
    </source>
</reference>
<feature type="region of interest" description="Disordered" evidence="1">
    <location>
        <begin position="615"/>
        <end position="746"/>
    </location>
</feature>
<evidence type="ECO:0000256" key="1">
    <source>
        <dbReference type="SAM" id="MobiDB-lite"/>
    </source>
</evidence>
<evidence type="ECO:0000313" key="2">
    <source>
        <dbReference type="EnsemblMetazoa" id="PPA20592.1"/>
    </source>
</evidence>
<feature type="compositionally biased region" description="Basic residues" evidence="1">
    <location>
        <begin position="911"/>
        <end position="920"/>
    </location>
</feature>
<feature type="compositionally biased region" description="Low complexity" evidence="1">
    <location>
        <begin position="723"/>
        <end position="741"/>
    </location>
</feature>
<dbReference type="EnsemblMetazoa" id="PPA20592.1">
    <property type="protein sequence ID" value="PPA20592.1"/>
    <property type="gene ID" value="WBGene00110146"/>
</dbReference>
<feature type="compositionally biased region" description="Basic and acidic residues" evidence="1">
    <location>
        <begin position="42"/>
        <end position="60"/>
    </location>
</feature>
<feature type="compositionally biased region" description="Polar residues" evidence="1">
    <location>
        <begin position="644"/>
        <end position="654"/>
    </location>
</feature>
<feature type="compositionally biased region" description="Basic and acidic residues" evidence="1">
    <location>
        <begin position="674"/>
        <end position="684"/>
    </location>
</feature>
<feature type="compositionally biased region" description="Basic and acidic residues" evidence="1">
    <location>
        <begin position="707"/>
        <end position="716"/>
    </location>
</feature>
<gene>
    <name evidence="2" type="primary">WBGene00110146</name>
</gene>
<evidence type="ECO:0000313" key="3">
    <source>
        <dbReference type="Proteomes" id="UP000005239"/>
    </source>
</evidence>
<reference evidence="2" key="2">
    <citation type="submission" date="2022-06" db="UniProtKB">
        <authorList>
            <consortium name="EnsemblMetazoa"/>
        </authorList>
    </citation>
    <scope>IDENTIFICATION</scope>
    <source>
        <strain evidence="2">PS312</strain>
    </source>
</reference>
<feature type="compositionally biased region" description="Polar residues" evidence="1">
    <location>
        <begin position="880"/>
        <end position="892"/>
    </location>
</feature>
<feature type="region of interest" description="Disordered" evidence="1">
    <location>
        <begin position="431"/>
        <end position="590"/>
    </location>
</feature>
<feature type="compositionally biased region" description="Low complexity" evidence="1">
    <location>
        <begin position="539"/>
        <end position="575"/>
    </location>
</feature>
<feature type="compositionally biased region" description="Pro residues" evidence="1">
    <location>
        <begin position="657"/>
        <end position="667"/>
    </location>
</feature>
<feature type="compositionally biased region" description="Basic and acidic residues" evidence="1">
    <location>
        <begin position="67"/>
        <end position="80"/>
    </location>
</feature>
<accession>A0A2A6D242</accession>
<protein>
    <submittedName>
        <fullName evidence="2">Uncharacterized protein</fullName>
    </submittedName>
</protein>
<feature type="compositionally biased region" description="Polar residues" evidence="1">
    <location>
        <begin position="576"/>
        <end position="590"/>
    </location>
</feature>
<sequence>MSDDEEVKFAVVRVKGNEKLNNGYPDVSFVSNLGHLGFKSDPFNHPDLAIEKEERERREAENEEREMEERRRVADARDAREDDQDDDTDSVSSALTAQEQKDLVRALRESLGQVSTDDMEPRYERMVTHLRRAIDENGVISREEIMLYRLEERNIEDRARQNPDRNSPYSVSSVVISRMSLGEIGARADAIRALASKVEVTVVPLAGRHVMMGDNVYTHDEINHVLGANSPVVPAGADSDDFHQLMRKRALTAASLIGRAYGRKRGSEGFRYQPPRLPDQGVYHLLGDPSVILSAIEGDMEPLREAINRIPMTMPDVMRLDVRTEQTLGSHLRHFRDYLDSRARMVGYELREDTYQDVVRHPMTVALIRMLPTSETDDEEVKFAVVRVKGKQKAVGLLNILLSNGYPDVSFVSNLDHLGFKLETLGEASSSKVTSSSAASVAPTTASAVSTTAEPPRPSTPLQSSIASSDSKEQELKDEVEPLTPQPANGSAASNEEPKAEATDLEPNAQMPPSSDHLPSTSSVPYGLLVQPPMIATPQKRQMQQQQQQSSAQLPQQQSVQQHGQQQKRYGQQPGCSNQSPDTLAPATATNSLSNLASLAEQPYRLPVRLNHYLSTNGHSNGAESRSSIRSGSPTGTHVRYPQKWNQQVSSLSANHPFPPQHQPPNPWLQKPKKVFDKEPKSIGERPIIFDPHKFTRARELEEEESRDTSYSRKDPTIPSGASTSNTPTIPTSMPSTSKSSLANHNNQASFSSVHNTTSYLCAPQQHEQRPLIRRSLEPLSDLHGQSNSIIRFSSPGVHMSNHPQLCRLPQTGMPPNNPPTGFTSKMQAPVPQLTPSQTKILSEALNYTLGQLNPELKEACTRHGITESQLVYFMSSRQHSVPANSGSSPSATVKEEKGGDSDDVEVLKIVPRKKRKNED</sequence>
<accession>A0A8R1YEV8</accession>
<dbReference type="Proteomes" id="UP000005239">
    <property type="component" value="Unassembled WGS sequence"/>
</dbReference>
<feature type="compositionally biased region" description="Low complexity" evidence="1">
    <location>
        <begin position="431"/>
        <end position="453"/>
    </location>
</feature>
<proteinExistence type="predicted"/>
<keyword evidence="3" id="KW-1185">Reference proteome</keyword>
<feature type="region of interest" description="Disordered" evidence="1">
    <location>
        <begin position="36"/>
        <end position="99"/>
    </location>
</feature>
<feature type="region of interest" description="Disordered" evidence="1">
    <location>
        <begin position="880"/>
        <end position="920"/>
    </location>
</feature>
<feature type="compositionally biased region" description="Basic and acidic residues" evidence="1">
    <location>
        <begin position="470"/>
        <end position="480"/>
    </location>
</feature>
<organism evidence="2 3">
    <name type="scientific">Pristionchus pacificus</name>
    <name type="common">Parasitic nematode worm</name>
    <dbReference type="NCBI Taxonomy" id="54126"/>
    <lineage>
        <taxon>Eukaryota</taxon>
        <taxon>Metazoa</taxon>
        <taxon>Ecdysozoa</taxon>
        <taxon>Nematoda</taxon>
        <taxon>Chromadorea</taxon>
        <taxon>Rhabditida</taxon>
        <taxon>Rhabditina</taxon>
        <taxon>Diplogasteromorpha</taxon>
        <taxon>Diplogasteroidea</taxon>
        <taxon>Neodiplogasteridae</taxon>
        <taxon>Pristionchus</taxon>
    </lineage>
</organism>
<feature type="compositionally biased region" description="Basic and acidic residues" evidence="1">
    <location>
        <begin position="691"/>
        <end position="700"/>
    </location>
</feature>